<name>A0A453MHG9_AEGTS</name>
<keyword evidence="2" id="KW-1185">Reference proteome</keyword>
<evidence type="ECO:0000313" key="1">
    <source>
        <dbReference type="EnsemblPlants" id="AET5Gv21182300.17"/>
    </source>
</evidence>
<dbReference type="Gramene" id="AET5Gv21182300.17">
    <property type="protein sequence ID" value="AET5Gv21182300.17"/>
    <property type="gene ID" value="AET5Gv21182300"/>
</dbReference>
<accession>A0A453MHG9</accession>
<reference evidence="1" key="4">
    <citation type="submission" date="2019-03" db="UniProtKB">
        <authorList>
            <consortium name="EnsemblPlants"/>
        </authorList>
    </citation>
    <scope>IDENTIFICATION</scope>
</reference>
<dbReference type="Proteomes" id="UP000015105">
    <property type="component" value="Chromosome 5D"/>
</dbReference>
<reference evidence="1" key="3">
    <citation type="journal article" date="2017" name="Nature">
        <title>Genome sequence of the progenitor of the wheat D genome Aegilops tauschii.</title>
        <authorList>
            <person name="Luo M.C."/>
            <person name="Gu Y.Q."/>
            <person name="Puiu D."/>
            <person name="Wang H."/>
            <person name="Twardziok S.O."/>
            <person name="Deal K.R."/>
            <person name="Huo N."/>
            <person name="Zhu T."/>
            <person name="Wang L."/>
            <person name="Wang Y."/>
            <person name="McGuire P.E."/>
            <person name="Liu S."/>
            <person name="Long H."/>
            <person name="Ramasamy R.K."/>
            <person name="Rodriguez J.C."/>
            <person name="Van S.L."/>
            <person name="Yuan L."/>
            <person name="Wang Z."/>
            <person name="Xia Z."/>
            <person name="Xiao L."/>
            <person name="Anderson O.D."/>
            <person name="Ouyang S."/>
            <person name="Liang Y."/>
            <person name="Zimin A.V."/>
            <person name="Pertea G."/>
            <person name="Qi P."/>
            <person name="Bennetzen J.L."/>
            <person name="Dai X."/>
            <person name="Dawson M.W."/>
            <person name="Muller H.G."/>
            <person name="Kugler K."/>
            <person name="Rivarola-Duarte L."/>
            <person name="Spannagl M."/>
            <person name="Mayer K.F.X."/>
            <person name="Lu F.H."/>
            <person name="Bevan M.W."/>
            <person name="Leroy P."/>
            <person name="Li P."/>
            <person name="You F.M."/>
            <person name="Sun Q."/>
            <person name="Liu Z."/>
            <person name="Lyons E."/>
            <person name="Wicker T."/>
            <person name="Salzberg S.L."/>
            <person name="Devos K.M."/>
            <person name="Dvorak J."/>
        </authorList>
    </citation>
    <scope>NUCLEOTIDE SEQUENCE [LARGE SCALE GENOMIC DNA]</scope>
    <source>
        <strain evidence="1">cv. AL8/78</strain>
    </source>
</reference>
<protein>
    <submittedName>
        <fullName evidence="1">Uncharacterized protein</fullName>
    </submittedName>
</protein>
<evidence type="ECO:0000313" key="2">
    <source>
        <dbReference type="Proteomes" id="UP000015105"/>
    </source>
</evidence>
<reference evidence="2" key="2">
    <citation type="journal article" date="2017" name="Nat. Plants">
        <title>The Aegilops tauschii genome reveals multiple impacts of transposons.</title>
        <authorList>
            <person name="Zhao G."/>
            <person name="Zou C."/>
            <person name="Li K."/>
            <person name="Wang K."/>
            <person name="Li T."/>
            <person name="Gao L."/>
            <person name="Zhang X."/>
            <person name="Wang H."/>
            <person name="Yang Z."/>
            <person name="Liu X."/>
            <person name="Jiang W."/>
            <person name="Mao L."/>
            <person name="Kong X."/>
            <person name="Jiao Y."/>
            <person name="Jia J."/>
        </authorList>
    </citation>
    <scope>NUCLEOTIDE SEQUENCE [LARGE SCALE GENOMIC DNA]</scope>
    <source>
        <strain evidence="2">cv. AL8/78</strain>
    </source>
</reference>
<sequence length="66" mass="7804">MVPFLPTMSYFILTFSSFRSARCLRSHYSRRCCDSNIYQWNKRHTKRRDAYPPKSLASVSCFSGFP</sequence>
<reference evidence="2" key="1">
    <citation type="journal article" date="2014" name="Science">
        <title>Ancient hybridizations among the ancestral genomes of bread wheat.</title>
        <authorList>
            <consortium name="International Wheat Genome Sequencing Consortium,"/>
            <person name="Marcussen T."/>
            <person name="Sandve S.R."/>
            <person name="Heier L."/>
            <person name="Spannagl M."/>
            <person name="Pfeifer M."/>
            <person name="Jakobsen K.S."/>
            <person name="Wulff B.B."/>
            <person name="Steuernagel B."/>
            <person name="Mayer K.F."/>
            <person name="Olsen O.A."/>
        </authorList>
    </citation>
    <scope>NUCLEOTIDE SEQUENCE [LARGE SCALE GENOMIC DNA]</scope>
    <source>
        <strain evidence="2">cv. AL8/78</strain>
    </source>
</reference>
<dbReference type="AlphaFoldDB" id="A0A453MHG9"/>
<dbReference type="EnsemblPlants" id="AET5Gv21182300.17">
    <property type="protein sequence ID" value="AET5Gv21182300.17"/>
    <property type="gene ID" value="AET5Gv21182300"/>
</dbReference>
<reference evidence="1" key="5">
    <citation type="journal article" date="2021" name="G3 (Bethesda)">
        <title>Aegilops tauschii genome assembly Aet v5.0 features greater sequence contiguity and improved annotation.</title>
        <authorList>
            <person name="Wang L."/>
            <person name="Zhu T."/>
            <person name="Rodriguez J.C."/>
            <person name="Deal K.R."/>
            <person name="Dubcovsky J."/>
            <person name="McGuire P.E."/>
            <person name="Lux T."/>
            <person name="Spannagl M."/>
            <person name="Mayer K.F.X."/>
            <person name="Baldrich P."/>
            <person name="Meyers B.C."/>
            <person name="Huo N."/>
            <person name="Gu Y.Q."/>
            <person name="Zhou H."/>
            <person name="Devos K.M."/>
            <person name="Bennetzen J.L."/>
            <person name="Unver T."/>
            <person name="Budak H."/>
            <person name="Gulick P.J."/>
            <person name="Galiba G."/>
            <person name="Kalapos B."/>
            <person name="Nelson D.R."/>
            <person name="Li P."/>
            <person name="You F.M."/>
            <person name="Luo M.C."/>
            <person name="Dvorak J."/>
        </authorList>
    </citation>
    <scope>NUCLEOTIDE SEQUENCE [LARGE SCALE GENOMIC DNA]</scope>
    <source>
        <strain evidence="1">cv. AL8/78</strain>
    </source>
</reference>
<organism evidence="1 2">
    <name type="scientific">Aegilops tauschii subsp. strangulata</name>
    <name type="common">Goatgrass</name>
    <dbReference type="NCBI Taxonomy" id="200361"/>
    <lineage>
        <taxon>Eukaryota</taxon>
        <taxon>Viridiplantae</taxon>
        <taxon>Streptophyta</taxon>
        <taxon>Embryophyta</taxon>
        <taxon>Tracheophyta</taxon>
        <taxon>Spermatophyta</taxon>
        <taxon>Magnoliopsida</taxon>
        <taxon>Liliopsida</taxon>
        <taxon>Poales</taxon>
        <taxon>Poaceae</taxon>
        <taxon>BOP clade</taxon>
        <taxon>Pooideae</taxon>
        <taxon>Triticodae</taxon>
        <taxon>Triticeae</taxon>
        <taxon>Triticinae</taxon>
        <taxon>Aegilops</taxon>
    </lineage>
</organism>
<proteinExistence type="predicted"/>